<gene>
    <name evidence="1" type="ORF">AFA_09650</name>
</gene>
<reference evidence="1 2" key="1">
    <citation type="submission" date="2017-05" db="EMBL/GenBank/DDBJ databases">
        <authorList>
            <person name="Qiu J.G."/>
            <person name="He J."/>
        </authorList>
    </citation>
    <scope>NUCLEOTIDE SEQUENCE [LARGE SCALE GENOMIC DNA]</scope>
    <source>
        <strain evidence="1 2">JQ135</strain>
    </source>
</reference>
<sequence>MGLNAAFKQQYKHCFVNGSGRCTAGAGRGYANGSYGSVSAIKLWLQSARMCQWQQHTAAT</sequence>
<evidence type="ECO:0000313" key="1">
    <source>
        <dbReference type="EMBL" id="ASR89686.1"/>
    </source>
</evidence>
<evidence type="ECO:0000313" key="2">
    <source>
        <dbReference type="Proteomes" id="UP000214561"/>
    </source>
</evidence>
<dbReference type="EMBL" id="CP021641">
    <property type="protein sequence ID" value="ASR89686.1"/>
    <property type="molecule type" value="Genomic_DNA"/>
</dbReference>
<name>A0AB33CT33_ALCFA</name>
<proteinExistence type="predicted"/>
<accession>A0AB33CT33</accession>
<dbReference type="AlphaFoldDB" id="A0AB33CT33"/>
<organism evidence="1 2">
    <name type="scientific">Alcaligenes faecalis</name>
    <dbReference type="NCBI Taxonomy" id="511"/>
    <lineage>
        <taxon>Bacteria</taxon>
        <taxon>Pseudomonadati</taxon>
        <taxon>Pseudomonadota</taxon>
        <taxon>Betaproteobacteria</taxon>
        <taxon>Burkholderiales</taxon>
        <taxon>Alcaligenaceae</taxon>
        <taxon>Alcaligenes</taxon>
    </lineage>
</organism>
<dbReference type="Proteomes" id="UP000214561">
    <property type="component" value="Chromosome"/>
</dbReference>
<protein>
    <submittedName>
        <fullName evidence="1">Uncharacterized protein</fullName>
    </submittedName>
</protein>
<dbReference type="KEGG" id="afq:AFA_09650"/>